<dbReference type="InterPro" id="IPR027417">
    <property type="entry name" value="P-loop_NTPase"/>
</dbReference>
<evidence type="ECO:0000313" key="1">
    <source>
        <dbReference type="EMBL" id="GEO32243.1"/>
    </source>
</evidence>
<sequence>MLLLVTGSSCSGKSTATAAGCGDLAGVSVRDSDEHGVPSDADTAWRQRDLGRWVTHALTLSQRGTDLVLTAQSPIGELLASPDADGLDLAVCLVDVADAVRSERLEHREPGKWSAEAKQDFNGWAGWHRAHARDPRHHPEVITRPGAPGQRWDRWQRWDRHDPRWGVASIDTTGRSVSDTAAAVRGWVLESRASRDAGRLPLARGWCPATPPGA</sequence>
<protein>
    <submittedName>
        <fullName evidence="1">Uncharacterized protein</fullName>
    </submittedName>
</protein>
<dbReference type="Proteomes" id="UP000321534">
    <property type="component" value="Unassembled WGS sequence"/>
</dbReference>
<dbReference type="AlphaFoldDB" id="A0A512D6Y5"/>
<dbReference type="Gene3D" id="3.40.50.300">
    <property type="entry name" value="P-loop containing nucleotide triphosphate hydrolases"/>
    <property type="match status" value="1"/>
</dbReference>
<evidence type="ECO:0000313" key="2">
    <source>
        <dbReference type="Proteomes" id="UP000321534"/>
    </source>
</evidence>
<reference evidence="1 2" key="1">
    <citation type="submission" date="2019-07" db="EMBL/GenBank/DDBJ databases">
        <title>Whole genome shotgun sequence of Terrabacter aerolatus NBRC 106305.</title>
        <authorList>
            <person name="Hosoyama A."/>
            <person name="Uohara A."/>
            <person name="Ohji S."/>
            <person name="Ichikawa N."/>
        </authorList>
    </citation>
    <scope>NUCLEOTIDE SEQUENCE [LARGE SCALE GENOMIC DNA]</scope>
    <source>
        <strain evidence="1 2">NBRC 106305</strain>
    </source>
</reference>
<dbReference type="OrthoDB" id="193997at2"/>
<proteinExistence type="predicted"/>
<gene>
    <name evidence="1" type="ORF">TAE01_40530</name>
</gene>
<name>A0A512D6Y5_9MICO</name>
<dbReference type="EMBL" id="BJYX01000045">
    <property type="protein sequence ID" value="GEO32243.1"/>
    <property type="molecule type" value="Genomic_DNA"/>
</dbReference>
<dbReference type="RefSeq" id="WP_147068601.1">
    <property type="nucleotide sequence ID" value="NZ_BAAARO010000024.1"/>
</dbReference>
<accession>A0A512D6Y5</accession>
<comment type="caution">
    <text evidence="1">The sequence shown here is derived from an EMBL/GenBank/DDBJ whole genome shotgun (WGS) entry which is preliminary data.</text>
</comment>
<dbReference type="SUPFAM" id="SSF52540">
    <property type="entry name" value="P-loop containing nucleoside triphosphate hydrolases"/>
    <property type="match status" value="1"/>
</dbReference>
<keyword evidence="2" id="KW-1185">Reference proteome</keyword>
<organism evidence="1 2">
    <name type="scientific">Terrabacter aerolatus</name>
    <dbReference type="NCBI Taxonomy" id="422442"/>
    <lineage>
        <taxon>Bacteria</taxon>
        <taxon>Bacillati</taxon>
        <taxon>Actinomycetota</taxon>
        <taxon>Actinomycetes</taxon>
        <taxon>Micrococcales</taxon>
        <taxon>Intrasporangiaceae</taxon>
        <taxon>Terrabacter</taxon>
    </lineage>
</organism>